<accession>E4U2M4</accession>
<evidence type="ECO:0000313" key="2">
    <source>
        <dbReference type="Proteomes" id="UP000008721"/>
    </source>
</evidence>
<dbReference type="STRING" id="709032.Sulku_0945"/>
<proteinExistence type="predicted"/>
<reference evidence="1 2" key="1">
    <citation type="journal article" date="2012" name="Stand. Genomic Sci.">
        <title>Complete genome sequence of the sulfur compounds oxidizing chemolithoautotroph Sulfuricurvum kujiense type strain (YK-1(T)).</title>
        <authorList>
            <person name="Han C."/>
            <person name="Kotsyurbenko O."/>
            <person name="Chertkov O."/>
            <person name="Held B."/>
            <person name="Lapidus A."/>
            <person name="Nolan M."/>
            <person name="Lucas S."/>
            <person name="Hammon N."/>
            <person name="Deshpande S."/>
            <person name="Cheng J.F."/>
            <person name="Tapia R."/>
            <person name="Goodwin L.A."/>
            <person name="Pitluck S."/>
            <person name="Liolios K."/>
            <person name="Pagani I."/>
            <person name="Ivanova N."/>
            <person name="Mavromatis K."/>
            <person name="Mikhailova N."/>
            <person name="Pati A."/>
            <person name="Chen A."/>
            <person name="Palaniappan K."/>
            <person name="Land M."/>
            <person name="Hauser L."/>
            <person name="Chang Y.J."/>
            <person name="Jeffries C.D."/>
            <person name="Brambilla E.M."/>
            <person name="Rohde M."/>
            <person name="Spring S."/>
            <person name="Sikorski J."/>
            <person name="Goker M."/>
            <person name="Woyke T."/>
            <person name="Bristow J."/>
            <person name="Eisen J.A."/>
            <person name="Markowitz V."/>
            <person name="Hugenholtz P."/>
            <person name="Kyrpides N.C."/>
            <person name="Klenk H.P."/>
            <person name="Detter J.C."/>
        </authorList>
    </citation>
    <scope>NUCLEOTIDE SEQUENCE [LARGE SCALE GENOMIC DNA]</scope>
    <source>
        <strain evidence="2">ATCC BAA-921 / DSM 16994 / JCM 11577 / YK-1</strain>
    </source>
</reference>
<organism evidence="1 2">
    <name type="scientific">Sulfuricurvum kujiense (strain ATCC BAA-921 / DSM 16994 / JCM 11577 / YK-1)</name>
    <dbReference type="NCBI Taxonomy" id="709032"/>
    <lineage>
        <taxon>Bacteria</taxon>
        <taxon>Pseudomonadati</taxon>
        <taxon>Campylobacterota</taxon>
        <taxon>Epsilonproteobacteria</taxon>
        <taxon>Campylobacterales</taxon>
        <taxon>Sulfurimonadaceae</taxon>
        <taxon>Sulfuricurvum</taxon>
    </lineage>
</organism>
<protein>
    <submittedName>
        <fullName evidence="1">Uncharacterized protein</fullName>
    </submittedName>
</protein>
<keyword evidence="2" id="KW-1185">Reference proteome</keyword>
<dbReference type="EMBL" id="CP002355">
    <property type="protein sequence ID" value="ADR33609.1"/>
    <property type="molecule type" value="Genomic_DNA"/>
</dbReference>
<dbReference type="RefSeq" id="WP_013459806.1">
    <property type="nucleotide sequence ID" value="NC_014762.1"/>
</dbReference>
<sequence length="85" mass="9884">MDEDRKKIIQYALQFDIHDIHTYSGYKGGLLVKITTRSPQVVDQIEKFALSIPAVEEVAVKKNHLMQFEIFCVTKDNNVYELKLK</sequence>
<dbReference type="KEGG" id="sku:Sulku_0945"/>
<dbReference type="AlphaFoldDB" id="E4U2M4"/>
<dbReference type="HOGENOM" id="CLU_176096_0_0_7"/>
<dbReference type="OrthoDB" id="9926807at2"/>
<evidence type="ECO:0000313" key="1">
    <source>
        <dbReference type="EMBL" id="ADR33609.1"/>
    </source>
</evidence>
<name>E4U2M4_SULKY</name>
<dbReference type="Proteomes" id="UP000008721">
    <property type="component" value="Chromosome"/>
</dbReference>
<gene>
    <name evidence="1" type="ordered locus">Sulku_0945</name>
</gene>